<dbReference type="Proteomes" id="UP000185382">
    <property type="component" value="Segment"/>
</dbReference>
<dbReference type="Proteomes" id="UP000185352">
    <property type="component" value="Segment"/>
</dbReference>
<evidence type="ECO:0000313" key="50">
    <source>
        <dbReference type="EMBL" id="AIX47063.1"/>
    </source>
</evidence>
<dbReference type="Proteomes" id="UP000185364">
    <property type="component" value="Segment"/>
</dbReference>
<evidence type="ECO:0000313" key="33">
    <source>
        <dbReference type="EMBL" id="AIX35910.1"/>
    </source>
</evidence>
<dbReference type="Proteomes" id="UP000185358">
    <property type="component" value="Segment"/>
</dbReference>
<dbReference type="Proteomes" id="UP000185383">
    <property type="component" value="Segment"/>
</dbReference>
<evidence type="ECO:0000313" key="49">
    <source>
        <dbReference type="EMBL" id="AIX46845.1"/>
    </source>
</evidence>
<dbReference type="Proteomes" id="UP000185349">
    <property type="component" value="Segment"/>
</dbReference>
<evidence type="ECO:0000313" key="51">
    <source>
        <dbReference type="Proteomes" id="UP000033003"/>
    </source>
</evidence>
<dbReference type="Proteomes" id="UP000185357">
    <property type="component" value="Segment"/>
</dbReference>
<dbReference type="Proteomes" id="UP000185371">
    <property type="component" value="Segment"/>
</dbReference>
<feature type="domain" description="Prolyl 4-hydroxylase alpha subunit" evidence="4">
    <location>
        <begin position="6"/>
        <end position="200"/>
    </location>
</feature>
<evidence type="ECO:0000313" key="10">
    <source>
        <dbReference type="EMBL" id="AIX16268.1"/>
    </source>
</evidence>
<evidence type="ECO:0000313" key="9">
    <source>
        <dbReference type="EMBL" id="AIX16052.1"/>
    </source>
</evidence>
<dbReference type="Proteomes" id="UP000185347">
    <property type="component" value="Segment"/>
</dbReference>
<dbReference type="EMBL" id="KJ019120">
    <property type="protein sequence ID" value="AIX36348.1"/>
    <property type="molecule type" value="Genomic_DNA"/>
</dbReference>
<dbReference type="Proteomes" id="UP000220606">
    <property type="component" value="Segment"/>
</dbReference>
<evidence type="ECO:0000313" key="52">
    <source>
        <dbReference type="Proteomes" id="UP000185343"/>
    </source>
</evidence>
<dbReference type="EMBL" id="KJ019077">
    <property type="protein sequence ID" value="AIX25790.1"/>
    <property type="molecule type" value="Genomic_DNA"/>
</dbReference>
<dbReference type="EMBL" id="KJ019115">
    <property type="protein sequence ID" value="AIX35269.1"/>
    <property type="molecule type" value="Genomic_DNA"/>
</dbReference>
<evidence type="ECO:0000313" key="35">
    <source>
        <dbReference type="EMBL" id="AIX36348.1"/>
    </source>
</evidence>
<evidence type="ECO:0000313" key="46">
    <source>
        <dbReference type="EMBL" id="AIX40727.1"/>
    </source>
</evidence>
<dbReference type="EMBL" id="KJ019117">
    <property type="protein sequence ID" value="AIX35691.1"/>
    <property type="molecule type" value="Genomic_DNA"/>
</dbReference>
<evidence type="ECO:0000313" key="8">
    <source>
        <dbReference type="EMBL" id="AIX15623.1"/>
    </source>
</evidence>
<dbReference type="Proteomes" id="UP000185375">
    <property type="component" value="Segment"/>
</dbReference>
<dbReference type="InterPro" id="IPR006620">
    <property type="entry name" value="Pro_4_hyd_alph"/>
</dbReference>
<evidence type="ECO:0000256" key="3">
    <source>
        <dbReference type="ARBA" id="ARBA00023002"/>
    </source>
</evidence>
<evidence type="ECO:0000313" key="45">
    <source>
        <dbReference type="EMBL" id="AIX40509.1"/>
    </source>
</evidence>
<evidence type="ECO:0000313" key="20">
    <source>
        <dbReference type="EMBL" id="AIX24706.1"/>
    </source>
</evidence>
<dbReference type="EMBL" id="KJ019032">
    <property type="protein sequence ID" value="AIX15623.1"/>
    <property type="molecule type" value="Genomic_DNA"/>
</dbReference>
<dbReference type="GO" id="GO:0005506">
    <property type="term" value="F:iron ion binding"/>
    <property type="evidence" value="ECO:0007669"/>
    <property type="project" value="InterPro"/>
</dbReference>
<dbReference type="Proteomes" id="UP000185368">
    <property type="component" value="Segment"/>
</dbReference>
<evidence type="ECO:0000313" key="34">
    <source>
        <dbReference type="EMBL" id="AIX36130.1"/>
    </source>
</evidence>
<dbReference type="GO" id="GO:0031418">
    <property type="term" value="F:L-ascorbic acid binding"/>
    <property type="evidence" value="ECO:0007669"/>
    <property type="project" value="InterPro"/>
</dbReference>
<dbReference type="Proteomes" id="UP000185380">
    <property type="component" value="Segment"/>
</dbReference>
<dbReference type="EMBL" id="KJ019070">
    <property type="protein sequence ID" value="AIX24272.1"/>
    <property type="molecule type" value="Genomic_DNA"/>
</dbReference>
<evidence type="ECO:0000313" key="31">
    <source>
        <dbReference type="EMBL" id="AIX35269.1"/>
    </source>
</evidence>
<evidence type="ECO:0000313" key="38">
    <source>
        <dbReference type="EMBL" id="AIX37492.1"/>
    </source>
</evidence>
<dbReference type="Proteomes" id="UP000185366">
    <property type="component" value="Segment"/>
</dbReference>
<evidence type="ECO:0000313" key="47">
    <source>
        <dbReference type="EMBL" id="AIX45983.1"/>
    </source>
</evidence>
<dbReference type="EMBL" id="KJ019139">
    <property type="protein sequence ID" value="AIX40509.1"/>
    <property type="molecule type" value="Genomic_DNA"/>
</dbReference>
<dbReference type="EMBL" id="KJ019079">
    <property type="protein sequence ID" value="AIX26225.1"/>
    <property type="molecule type" value="Genomic_DNA"/>
</dbReference>
<dbReference type="EMBL" id="KJ019029">
    <property type="protein sequence ID" value="AIX14977.1"/>
    <property type="molecule type" value="Genomic_DNA"/>
</dbReference>
<evidence type="ECO:0000313" key="15">
    <source>
        <dbReference type="EMBL" id="AIX19603.1"/>
    </source>
</evidence>
<dbReference type="EMBL" id="KJ019074">
    <property type="protein sequence ID" value="AIX25142.1"/>
    <property type="molecule type" value="Genomic_DNA"/>
</dbReference>
<dbReference type="EMBL" id="KJ019047">
    <property type="protein sequence ID" value="AIX18950.1"/>
    <property type="molecule type" value="Genomic_DNA"/>
</dbReference>
<dbReference type="EMBL" id="KJ019131">
    <property type="protein sequence ID" value="AIX38797.1"/>
    <property type="molecule type" value="Genomic_DNA"/>
</dbReference>
<dbReference type="SMART" id="SM00702">
    <property type="entry name" value="P4Hc"/>
    <property type="match status" value="1"/>
</dbReference>
<dbReference type="Proteomes" id="UP000185360">
    <property type="component" value="Genome"/>
</dbReference>
<evidence type="ECO:0000313" key="26">
    <source>
        <dbReference type="EMBL" id="AIX26225.1"/>
    </source>
</evidence>
<evidence type="ECO:0000313" key="6">
    <source>
        <dbReference type="EMBL" id="AIX14977.1"/>
    </source>
</evidence>
<dbReference type="EMBL" id="KJ019112">
    <property type="protein sequence ID" value="AIX34625.1"/>
    <property type="molecule type" value="Genomic_DNA"/>
</dbReference>
<dbReference type="Proteomes" id="UP000185386">
    <property type="component" value="Segment"/>
</dbReference>
<evidence type="ECO:0000259" key="4">
    <source>
        <dbReference type="SMART" id="SM00702"/>
    </source>
</evidence>
<dbReference type="RefSeq" id="YP_009133489.1">
    <property type="nucleotide sequence ID" value="NC_026923.1"/>
</dbReference>
<name>A0A0E3FUV0_9CAUD</name>
<dbReference type="EMBL" id="KJ019119">
    <property type="protein sequence ID" value="AIX36130.1"/>
    <property type="molecule type" value="Genomic_DNA"/>
</dbReference>
<dbReference type="Proteomes" id="UP000185361">
    <property type="component" value="Segment"/>
</dbReference>
<dbReference type="Proteomes" id="UP000185344">
    <property type="component" value="Segment"/>
</dbReference>
<dbReference type="EMBL" id="KJ019072">
    <property type="protein sequence ID" value="AIX24706.1"/>
    <property type="molecule type" value="Genomic_DNA"/>
</dbReference>
<dbReference type="Proteomes" id="UP000185343">
    <property type="component" value="Segment"/>
</dbReference>
<dbReference type="Proteomes" id="UP000185362">
    <property type="component" value="Segment"/>
</dbReference>
<dbReference type="EMBL" id="KJ019035">
    <property type="protein sequence ID" value="AIX16268.1"/>
    <property type="molecule type" value="Genomic_DNA"/>
</dbReference>
<evidence type="ECO:0000313" key="43">
    <source>
        <dbReference type="EMBL" id="AIX38797.1"/>
    </source>
</evidence>
<dbReference type="EMBL" id="KJ019062">
    <property type="protein sequence ID" value="AIX22481.1"/>
    <property type="molecule type" value="Genomic_DNA"/>
</dbReference>
<evidence type="ECO:0000313" key="48">
    <source>
        <dbReference type="EMBL" id="AIX46420.1"/>
    </source>
</evidence>
<keyword evidence="54" id="KW-1185">Reference proteome</keyword>
<dbReference type="GeneID" id="24171557"/>
<dbReference type="EMBL" id="KJ019164">
    <property type="protein sequence ID" value="AIX46845.1"/>
    <property type="molecule type" value="Genomic_DNA"/>
</dbReference>
<proteinExistence type="predicted"/>
<dbReference type="EMBL" id="KJ019125">
    <property type="protein sequence ID" value="AIX37492.1"/>
    <property type="molecule type" value="Genomic_DNA"/>
</dbReference>
<evidence type="ECO:0000313" key="40">
    <source>
        <dbReference type="EMBL" id="AIX37928.1"/>
    </source>
</evidence>
<evidence type="ECO:0000313" key="37">
    <source>
        <dbReference type="EMBL" id="AIX37274.1"/>
    </source>
</evidence>
<evidence type="ECO:0000256" key="2">
    <source>
        <dbReference type="ARBA" id="ARBA00022964"/>
    </source>
</evidence>
<dbReference type="Proteomes" id="UP000185378">
    <property type="component" value="Segment"/>
</dbReference>
<dbReference type="EMBL" id="KJ019162">
    <property type="protein sequence ID" value="AIX46420.1"/>
    <property type="molecule type" value="Genomic_DNA"/>
</dbReference>
<keyword evidence="2" id="KW-0223">Dioxygenase</keyword>
<dbReference type="EMBL" id="KJ019057">
    <property type="protein sequence ID" value="AIX21251.1"/>
    <property type="molecule type" value="Genomic_DNA"/>
</dbReference>
<evidence type="ECO:0000313" key="42">
    <source>
        <dbReference type="EMBL" id="AIX38579.1"/>
    </source>
</evidence>
<evidence type="ECO:0000313" key="24">
    <source>
        <dbReference type="EMBL" id="AIX25790.1"/>
    </source>
</evidence>
<protein>
    <submittedName>
        <fullName evidence="31">2OG-Fe(II) oxygenase</fullName>
    </submittedName>
</protein>
<dbReference type="Proteomes" id="UP000185377">
    <property type="component" value="Segment"/>
</dbReference>
<dbReference type="EMBL" id="KJ019031">
    <property type="protein sequence ID" value="AIX15404.1"/>
    <property type="molecule type" value="Genomic_DNA"/>
</dbReference>
<dbReference type="Proteomes" id="UP000185351">
    <property type="component" value="Segment"/>
</dbReference>
<dbReference type="Proteomes" id="UP000185359">
    <property type="component" value="Segment"/>
</dbReference>
<evidence type="ECO:0000313" key="18">
    <source>
        <dbReference type="EMBL" id="AIX22481.1"/>
    </source>
</evidence>
<dbReference type="EMBL" id="KJ019080">
    <property type="protein sequence ID" value="AIX26443.1"/>
    <property type="molecule type" value="Genomic_DNA"/>
</dbReference>
<dbReference type="Proteomes" id="UP000185350">
    <property type="component" value="Segment"/>
</dbReference>
<evidence type="ECO:0000313" key="22">
    <source>
        <dbReference type="EMBL" id="AIX25142.1"/>
    </source>
</evidence>
<dbReference type="Proteomes" id="UP000185353">
    <property type="component" value="Segment"/>
</dbReference>
<dbReference type="OrthoDB" id="24122at10239"/>
<dbReference type="Proteomes" id="UP000033003">
    <property type="component" value="Segment"/>
</dbReference>
<evidence type="ECO:0000313" key="25">
    <source>
        <dbReference type="EMBL" id="AIX26008.1"/>
    </source>
</evidence>
<evidence type="ECO:0000313" key="30">
    <source>
        <dbReference type="EMBL" id="AIX34845.1"/>
    </source>
</evidence>
<dbReference type="EMBL" id="KJ019083">
    <property type="protein sequence ID" value="AIX27079.1"/>
    <property type="molecule type" value="Genomic_DNA"/>
</dbReference>
<dbReference type="Proteomes" id="UP000185385">
    <property type="component" value="Segment"/>
</dbReference>
<dbReference type="Proteomes" id="UP000185348">
    <property type="component" value="Segment"/>
</dbReference>
<dbReference type="EMBL" id="KJ019028">
    <property type="protein sequence ID" value="AIX14758.1"/>
    <property type="molecule type" value="Genomic_DNA"/>
</dbReference>
<evidence type="ECO:0000313" key="54">
    <source>
        <dbReference type="Proteomes" id="UP000185365"/>
    </source>
</evidence>
<dbReference type="Proteomes" id="UP000185355">
    <property type="component" value="Segment"/>
</dbReference>
<dbReference type="EMBL" id="KJ019140">
    <property type="protein sequence ID" value="AIX40727.1"/>
    <property type="molecule type" value="Genomic_DNA"/>
</dbReference>
<dbReference type="Proteomes" id="UP000185363">
    <property type="component" value="Segment"/>
</dbReference>
<dbReference type="Proteomes" id="UP000185370">
    <property type="component" value="Segment"/>
</dbReference>
<dbReference type="KEGG" id="vg:24171557"/>
<evidence type="ECO:0000313" key="28">
    <source>
        <dbReference type="EMBL" id="AIX27079.1"/>
    </source>
</evidence>
<reference evidence="51 52" key="1">
    <citation type="submission" date="2013-12" db="EMBL/GenBank/DDBJ databases">
        <title>Ecological redundancy of diverse viral populations within a natural community.</title>
        <authorList>
            <person name="Gregory A.C."/>
            <person name="LaButti K."/>
            <person name="Copeland A."/>
            <person name="Woyke T."/>
            <person name="Sullivan M.B."/>
        </authorList>
    </citation>
    <scope>NUCLEOTIDE SEQUENCE [LARGE SCALE GENOMIC DNA]</scope>
    <source>
        <strain evidence="44">Syn7803C102</strain>
        <strain evidence="45">Syn7803C108</strain>
        <strain evidence="46">Syn7803C109</strain>
        <strain evidence="47">Syn7803C35</strain>
        <strain evidence="48">Syn7803C37</strain>
        <strain evidence="49">Syn7803C39</strain>
        <strain evidence="50">Syn7803C40</strain>
        <strain evidence="5">Syn7803C45</strain>
        <strain evidence="6">Syn7803C46</strain>
        <strain evidence="7">Syn7803C48</strain>
        <strain evidence="8">Syn7803C49</strain>
        <strain evidence="9">Syn7803C54</strain>
        <strain evidence="10">Syn7803C55</strain>
        <strain evidence="11">Syn7803C57</strain>
        <strain evidence="12">Syn7803C72</strain>
        <strain evidence="13">Syn7803C73</strain>
        <strain evidence="14">Syn7803C75</strain>
        <strain evidence="15">Syn7803C77</strain>
        <strain evidence="16">Syn7803C88</strain>
        <strain evidence="17">Syn7803C89</strain>
        <strain evidence="18">Syn7803C93</strain>
        <strain evidence="19">Syn7803US104</strain>
        <strain evidence="20">Syn7803US108</strain>
        <strain evidence="21">Syn7803US109</strain>
        <strain evidence="22">Syn7803US110</strain>
        <strain evidence="23">Syn7803US111</strain>
        <strain evidence="24">Syn7803US113</strain>
        <strain evidence="25">Syn7803US114</strain>
        <strain evidence="26">Syn7803US115</strain>
        <strain evidence="27">Syn7803US116</strain>
        <strain evidence="28">Syn7803US122</strain>
        <strain evidence="30">Syn7803US5</strain>
        <strain evidence="29">Syn7803US59</strain>
        <strain evidence="31">Syn7803US61</strain>
        <strain evidence="32">Syn7803US63</strain>
        <strain evidence="33">Syn7803US64</strain>
        <strain evidence="34">Syn7803US65</strain>
        <strain evidence="35">Syn7803US71</strain>
        <strain evidence="36">Syn7803US78</strain>
        <strain evidence="37">Syn7803US80</strain>
        <strain evidence="38">Syn7803US82</strain>
        <strain evidence="39">Syn7803US83</strain>
        <strain evidence="40">Syn7803US85</strain>
        <strain evidence="41">Syn7803US89</strain>
        <strain evidence="42">Syn7803US94</strain>
        <strain evidence="43">Syn7803US95</strain>
    </source>
</reference>
<comment type="cofactor">
    <cofactor evidence="1">
        <name>L-ascorbate</name>
        <dbReference type="ChEBI" id="CHEBI:38290"/>
    </cofactor>
</comment>
<dbReference type="GO" id="GO:0051213">
    <property type="term" value="F:dioxygenase activity"/>
    <property type="evidence" value="ECO:0007669"/>
    <property type="project" value="UniProtKB-KW"/>
</dbReference>
<dbReference type="Proteomes" id="UP000185356">
    <property type="component" value="Segment"/>
</dbReference>
<evidence type="ECO:0000256" key="1">
    <source>
        <dbReference type="ARBA" id="ARBA00001961"/>
    </source>
</evidence>
<dbReference type="EMBL" id="KJ019113">
    <property type="protein sequence ID" value="AIX34845.1"/>
    <property type="molecule type" value="Genomic_DNA"/>
</dbReference>
<dbReference type="EMBL" id="KJ019130">
    <property type="protein sequence ID" value="AIX38579.1"/>
    <property type="molecule type" value="Genomic_DNA"/>
</dbReference>
<dbReference type="EMBL" id="KJ019073">
    <property type="protein sequence ID" value="AIX24925.1"/>
    <property type="molecule type" value="Genomic_DNA"/>
</dbReference>
<dbReference type="Gene3D" id="2.60.120.620">
    <property type="entry name" value="q2cbj1_9rhob like domain"/>
    <property type="match status" value="1"/>
</dbReference>
<dbReference type="EMBL" id="KJ019165">
    <property type="protein sequence ID" value="AIX47063.1"/>
    <property type="molecule type" value="Genomic_DNA"/>
</dbReference>
<dbReference type="EMBL" id="KJ019034">
    <property type="protein sequence ID" value="AIX16052.1"/>
    <property type="molecule type" value="Genomic_DNA"/>
</dbReference>
<dbReference type="EMBL" id="KJ019036">
    <property type="protein sequence ID" value="AIX16453.1"/>
    <property type="molecule type" value="Genomic_DNA"/>
</dbReference>
<dbReference type="EMBL" id="KJ019127">
    <property type="protein sequence ID" value="AIX37928.1"/>
    <property type="molecule type" value="Genomic_DNA"/>
</dbReference>
<dbReference type="Proteomes" id="UP000185379">
    <property type="component" value="Segment"/>
</dbReference>
<dbReference type="EMBL" id="KJ019048">
    <property type="protein sequence ID" value="AIX19168.1"/>
    <property type="molecule type" value="Genomic_DNA"/>
</dbReference>
<evidence type="ECO:0000313" key="19">
    <source>
        <dbReference type="EMBL" id="AIX24272.1"/>
    </source>
</evidence>
<organism evidence="31 53">
    <name type="scientific">Synechococcus phage ACG-2014d</name>
    <dbReference type="NCBI Taxonomy" id="1493509"/>
    <lineage>
        <taxon>Viruses</taxon>
        <taxon>Duplodnaviria</taxon>
        <taxon>Heunggongvirae</taxon>
        <taxon>Uroviricota</taxon>
        <taxon>Caudoviricetes</taxon>
        <taxon>Pantevenvirales</taxon>
        <taxon>Kyanoviridae</taxon>
        <taxon>Lowelvirus</taxon>
        <taxon>Lowelvirus tuscon4d</taxon>
    </lineage>
</organism>
<evidence type="ECO:0000313" key="53">
    <source>
        <dbReference type="Proteomes" id="UP000185354"/>
    </source>
</evidence>
<dbReference type="EMBL" id="KJ019160">
    <property type="protein sequence ID" value="AIX45983.1"/>
    <property type="molecule type" value="Genomic_DNA"/>
</dbReference>
<dbReference type="Proteomes" id="UP000185376">
    <property type="component" value="Segment"/>
</dbReference>
<evidence type="ECO:0000313" key="7">
    <source>
        <dbReference type="EMBL" id="AIX15404.1"/>
    </source>
</evidence>
<evidence type="ECO:0000313" key="23">
    <source>
        <dbReference type="EMBL" id="AIX25361.1"/>
    </source>
</evidence>
<dbReference type="EMBL" id="KJ019129">
    <property type="protein sequence ID" value="AIX38361.1"/>
    <property type="molecule type" value="Genomic_DNA"/>
</dbReference>
<evidence type="ECO:0000313" key="21">
    <source>
        <dbReference type="EMBL" id="AIX24925.1"/>
    </source>
</evidence>
<dbReference type="Proteomes" id="UP000185365">
    <property type="component" value="Segment"/>
</dbReference>
<dbReference type="EMBL" id="KJ019124">
    <property type="protein sequence ID" value="AIX37274.1"/>
    <property type="molecule type" value="Genomic_DNA"/>
</dbReference>
<dbReference type="EMBL" id="KJ019075">
    <property type="protein sequence ID" value="AIX25361.1"/>
    <property type="molecule type" value="Genomic_DNA"/>
</dbReference>
<dbReference type="Proteomes" id="UP000185346">
    <property type="component" value="Segment"/>
</dbReference>
<dbReference type="EMBL" id="KJ019050">
    <property type="protein sequence ID" value="AIX19603.1"/>
    <property type="molecule type" value="Genomic_DNA"/>
</dbReference>
<evidence type="ECO:0000313" key="13">
    <source>
        <dbReference type="EMBL" id="AIX18950.1"/>
    </source>
</evidence>
<evidence type="ECO:0000313" key="41">
    <source>
        <dbReference type="EMBL" id="AIX38361.1"/>
    </source>
</evidence>
<evidence type="ECO:0000313" key="11">
    <source>
        <dbReference type="EMBL" id="AIX16453.1"/>
    </source>
</evidence>
<evidence type="ECO:0000313" key="14">
    <source>
        <dbReference type="EMBL" id="AIX19168.1"/>
    </source>
</evidence>
<dbReference type="Proteomes" id="UP000185354">
    <property type="component" value="Segment"/>
</dbReference>
<dbReference type="EMBL" id="KJ019078">
    <property type="protein sequence ID" value="AIX26008.1"/>
    <property type="molecule type" value="Genomic_DNA"/>
</dbReference>
<evidence type="ECO:0000313" key="17">
    <source>
        <dbReference type="EMBL" id="AIX21251.1"/>
    </source>
</evidence>
<gene>
    <name evidence="44" type="ORF">Syn7803C102_146</name>
    <name evidence="45" type="ORF">Syn7803C108_147</name>
    <name evidence="46" type="ORF">Syn7803C109_146</name>
    <name evidence="47" type="ORF">Syn7803C35_146</name>
    <name evidence="48" type="ORF">Syn7803C37_147</name>
    <name evidence="49" type="ORF">Syn7803C39_146</name>
    <name evidence="50" type="ORF">Syn7803C40_147</name>
    <name evidence="5" type="ORF">Syn7803C45_147</name>
    <name evidence="6" type="ORF">Syn7803C46_146</name>
    <name evidence="7" type="ORF">Syn7803C48_146</name>
    <name evidence="8" type="ORF">Syn7803C49_147</name>
    <name evidence="9" type="ORF">Syn7803C54_147</name>
    <name evidence="10" type="ORF">Syn7803C55_143</name>
    <name evidence="11" type="ORF">Syn7803C57_146</name>
    <name evidence="12" type="ORF">Syn7803C72_146</name>
    <name evidence="13" type="ORF">Syn7803C73_146</name>
    <name evidence="14" type="ORF">Syn7803C75_146</name>
    <name evidence="15" type="ORF">Syn7803C77_146</name>
    <name evidence="16" type="ORF">Syn7803C88_146</name>
    <name evidence="17" type="ORF">Syn7803C89_146</name>
    <name evidence="18" type="ORF">Syn7803C93_147</name>
    <name evidence="19" type="ORF">Syn7803US104_147</name>
    <name evidence="20" type="ORF">Syn7803US108_146</name>
    <name evidence="21" type="ORF">Syn7803US109_147</name>
    <name evidence="22" type="ORF">Syn7803US110_146</name>
    <name evidence="23" type="ORF">Syn7803US111_146</name>
    <name evidence="24" type="ORF">Syn7803US113_146</name>
    <name evidence="25" type="ORF">Syn7803US114_146</name>
    <name evidence="26" type="ORF">Syn7803US115_145</name>
    <name evidence="27" type="ORF">Syn7803US116_146</name>
    <name evidence="28" type="ORF">Syn7803US122_146</name>
    <name evidence="29" type="ORF">Syn7803US59_146</name>
    <name evidence="30" type="ORF">Syn7803US5_147</name>
    <name evidence="31" type="ORF">Syn7803US61_145</name>
    <name evidence="32" type="ORF">Syn7803US63_145</name>
    <name evidence="33" type="ORF">Syn7803US64_147</name>
    <name evidence="34" type="ORF">Syn7803US65_148</name>
    <name evidence="35" type="ORF">Syn7803US71_146</name>
    <name evidence="36" type="ORF">Syn7803US78_146</name>
    <name evidence="37" type="ORF">Syn7803US80_148</name>
    <name evidence="38" type="ORF">Syn7803US82_146</name>
    <name evidence="39" type="ORF">Syn7803US83_146</name>
    <name evidence="40" type="ORF">Syn7803US85_146</name>
    <name evidence="41" type="ORF">Syn7803US89_146</name>
    <name evidence="42" type="ORF">Syn7803US94_147</name>
    <name evidence="43" type="ORF">Syn7803US95_147</name>
</gene>
<dbReference type="Proteomes" id="UP000185373">
    <property type="component" value="Segment"/>
</dbReference>
<dbReference type="InterPro" id="IPR044862">
    <property type="entry name" value="Pro_4_hyd_alph_FE2OG_OXY"/>
</dbReference>
<dbReference type="EMBL" id="KJ019121">
    <property type="protein sequence ID" value="AIX36565.1"/>
    <property type="molecule type" value="Genomic_DNA"/>
</dbReference>
<dbReference type="Proteomes" id="UP000185367">
    <property type="component" value="Segment"/>
</dbReference>
<evidence type="ECO:0000313" key="44">
    <source>
        <dbReference type="EMBL" id="AIX39872.1"/>
    </source>
</evidence>
<dbReference type="Proteomes" id="UP000185345">
    <property type="component" value="Segment"/>
</dbReference>
<dbReference type="GO" id="GO:0016705">
    <property type="term" value="F:oxidoreductase activity, acting on paired donors, with incorporation or reduction of molecular oxygen"/>
    <property type="evidence" value="ECO:0007669"/>
    <property type="project" value="InterPro"/>
</dbReference>
<dbReference type="EMBL" id="KJ019046">
    <property type="protein sequence ID" value="AIX18732.1"/>
    <property type="molecule type" value="Genomic_DNA"/>
</dbReference>
<dbReference type="Proteomes" id="UP000185384">
    <property type="component" value="Segment"/>
</dbReference>
<evidence type="ECO:0000313" key="5">
    <source>
        <dbReference type="EMBL" id="AIX14758.1"/>
    </source>
</evidence>
<evidence type="ECO:0000313" key="16">
    <source>
        <dbReference type="EMBL" id="AIX21034.1"/>
    </source>
</evidence>
<sequence length="202" mass="24095">MRQLKDYVRTYDGAVTPSMAKELIKLYENNVDLHEKYDQNARPQFTQLNFTQLYQSDRGEYADLHGKLQKIFLNYIDVYKTEMNIDWQFQNDIALEEFRIKKYNPSKLSEDPCEKCVQPKSPDQFKEHVDVLDYNSSRRYLAFFLYLNDPSAGETVFPRWHQHIKPQTGKLLIFPPTWQYPHIGKPCKVKPKYIVGSYLHYL</sequence>
<evidence type="ECO:0000313" key="29">
    <source>
        <dbReference type="EMBL" id="AIX34625.1"/>
    </source>
</evidence>
<dbReference type="Proteomes" id="UP000185372">
    <property type="component" value="Genome"/>
</dbReference>
<dbReference type="EMBL" id="KJ019056">
    <property type="protein sequence ID" value="AIX21034.1"/>
    <property type="molecule type" value="Genomic_DNA"/>
</dbReference>
<evidence type="ECO:0000313" key="39">
    <source>
        <dbReference type="EMBL" id="AIX37710.1"/>
    </source>
</evidence>
<dbReference type="Pfam" id="PF13640">
    <property type="entry name" value="2OG-FeII_Oxy_3"/>
    <property type="match status" value="1"/>
</dbReference>
<dbReference type="EMBL" id="KJ019126">
    <property type="protein sequence ID" value="AIX37710.1"/>
    <property type="molecule type" value="Genomic_DNA"/>
</dbReference>
<evidence type="ECO:0000313" key="36">
    <source>
        <dbReference type="EMBL" id="AIX36565.1"/>
    </source>
</evidence>
<evidence type="ECO:0000313" key="27">
    <source>
        <dbReference type="EMBL" id="AIX26443.1"/>
    </source>
</evidence>
<dbReference type="Proteomes" id="UP000185374">
    <property type="component" value="Segment"/>
</dbReference>
<evidence type="ECO:0000313" key="32">
    <source>
        <dbReference type="EMBL" id="AIX35691.1"/>
    </source>
</evidence>
<dbReference type="EMBL" id="KJ019136">
    <property type="protein sequence ID" value="AIX39872.1"/>
    <property type="molecule type" value="Genomic_DNA"/>
</dbReference>
<keyword evidence="3" id="KW-0560">Oxidoreductase</keyword>
<dbReference type="EMBL" id="KJ019118">
    <property type="protein sequence ID" value="AIX35910.1"/>
    <property type="molecule type" value="Genomic_DNA"/>
</dbReference>
<dbReference type="Proteomes" id="UP000185381">
    <property type="component" value="Genome"/>
</dbReference>
<accession>A0A0E3FUV0</accession>
<evidence type="ECO:0000313" key="12">
    <source>
        <dbReference type="EMBL" id="AIX18732.1"/>
    </source>
</evidence>
<dbReference type="Proteomes" id="UP000185369">
    <property type="component" value="Segment"/>
</dbReference>